<reference evidence="2 3" key="1">
    <citation type="journal article" date="2019" name="Sci. Rep.">
        <title>Orb-weaving spider Araneus ventricosus genome elucidates the spidroin gene catalogue.</title>
        <authorList>
            <person name="Kono N."/>
            <person name="Nakamura H."/>
            <person name="Ohtoshi R."/>
            <person name="Moran D.A.P."/>
            <person name="Shinohara A."/>
            <person name="Yoshida Y."/>
            <person name="Fujiwara M."/>
            <person name="Mori M."/>
            <person name="Tomita M."/>
            <person name="Arakawa K."/>
        </authorList>
    </citation>
    <scope>NUCLEOTIDE SEQUENCE [LARGE SCALE GENOMIC DNA]</scope>
</reference>
<accession>A0A4Y2PGR8</accession>
<comment type="caution">
    <text evidence="2">The sequence shown here is derived from an EMBL/GenBank/DDBJ whole genome shotgun (WGS) entry which is preliminary data.</text>
</comment>
<dbReference type="Proteomes" id="UP000499080">
    <property type="component" value="Unassembled WGS sequence"/>
</dbReference>
<evidence type="ECO:0000313" key="2">
    <source>
        <dbReference type="EMBL" id="GBN49407.1"/>
    </source>
</evidence>
<proteinExistence type="predicted"/>
<dbReference type="EMBL" id="BGPR01011066">
    <property type="protein sequence ID" value="GBN49407.1"/>
    <property type="molecule type" value="Genomic_DNA"/>
</dbReference>
<keyword evidence="3" id="KW-1185">Reference proteome</keyword>
<name>A0A4Y2PGR8_ARAVE</name>
<feature type="compositionally biased region" description="Polar residues" evidence="1">
    <location>
        <begin position="25"/>
        <end position="39"/>
    </location>
</feature>
<dbReference type="AlphaFoldDB" id="A0A4Y2PGR8"/>
<sequence>MLLATGWESTEDAHGGVRPGPGRSSVASLSCAARSQGSTEGDRAEGCTRRDNRSSKKLRFGLQEHKNCIQCPELGCETGVKFIDI</sequence>
<protein>
    <submittedName>
        <fullName evidence="2">Uncharacterized protein</fullName>
    </submittedName>
</protein>
<evidence type="ECO:0000313" key="3">
    <source>
        <dbReference type="Proteomes" id="UP000499080"/>
    </source>
</evidence>
<feature type="compositionally biased region" description="Basic and acidic residues" evidence="1">
    <location>
        <begin position="40"/>
        <end position="52"/>
    </location>
</feature>
<evidence type="ECO:0000256" key="1">
    <source>
        <dbReference type="SAM" id="MobiDB-lite"/>
    </source>
</evidence>
<feature type="region of interest" description="Disordered" evidence="1">
    <location>
        <begin position="1"/>
        <end position="52"/>
    </location>
</feature>
<gene>
    <name evidence="2" type="ORF">AVEN_193878_1</name>
</gene>
<organism evidence="2 3">
    <name type="scientific">Araneus ventricosus</name>
    <name type="common">Orbweaver spider</name>
    <name type="synonym">Epeira ventricosa</name>
    <dbReference type="NCBI Taxonomy" id="182803"/>
    <lineage>
        <taxon>Eukaryota</taxon>
        <taxon>Metazoa</taxon>
        <taxon>Ecdysozoa</taxon>
        <taxon>Arthropoda</taxon>
        <taxon>Chelicerata</taxon>
        <taxon>Arachnida</taxon>
        <taxon>Araneae</taxon>
        <taxon>Araneomorphae</taxon>
        <taxon>Entelegynae</taxon>
        <taxon>Araneoidea</taxon>
        <taxon>Araneidae</taxon>
        <taxon>Araneus</taxon>
    </lineage>
</organism>